<dbReference type="Pfam" id="PF13424">
    <property type="entry name" value="TPR_12"/>
    <property type="match status" value="1"/>
</dbReference>
<evidence type="ECO:0000256" key="1">
    <source>
        <dbReference type="PROSITE-ProRule" id="PRU00339"/>
    </source>
</evidence>
<evidence type="ECO:0000313" key="4">
    <source>
        <dbReference type="Proteomes" id="UP000319148"/>
    </source>
</evidence>
<feature type="repeat" description="TPR" evidence="1">
    <location>
        <begin position="554"/>
        <end position="587"/>
    </location>
</feature>
<dbReference type="OrthoDB" id="7637125at2"/>
<dbReference type="SUPFAM" id="SSF48452">
    <property type="entry name" value="TPR-like"/>
    <property type="match status" value="4"/>
</dbReference>
<accession>A0A501PN60</accession>
<organism evidence="3 4">
    <name type="scientific">Emcibacter nanhaiensis</name>
    <dbReference type="NCBI Taxonomy" id="1505037"/>
    <lineage>
        <taxon>Bacteria</taxon>
        <taxon>Pseudomonadati</taxon>
        <taxon>Pseudomonadota</taxon>
        <taxon>Alphaproteobacteria</taxon>
        <taxon>Emcibacterales</taxon>
        <taxon>Emcibacteraceae</taxon>
        <taxon>Emcibacter</taxon>
    </lineage>
</organism>
<dbReference type="InterPro" id="IPR011990">
    <property type="entry name" value="TPR-like_helical_dom_sf"/>
</dbReference>
<feature type="repeat" description="TPR" evidence="1">
    <location>
        <begin position="138"/>
        <end position="171"/>
    </location>
</feature>
<dbReference type="Pfam" id="PF13174">
    <property type="entry name" value="TPR_6"/>
    <property type="match status" value="2"/>
</dbReference>
<dbReference type="PROSITE" id="PS50005">
    <property type="entry name" value="TPR"/>
    <property type="match status" value="5"/>
</dbReference>
<feature type="repeat" description="TPR" evidence="1">
    <location>
        <begin position="791"/>
        <end position="824"/>
    </location>
</feature>
<dbReference type="NCBIfam" id="TIGR02917">
    <property type="entry name" value="PEP_TPR_lipo"/>
    <property type="match status" value="1"/>
</dbReference>
<feature type="repeat" description="TPR" evidence="1">
    <location>
        <begin position="825"/>
        <end position="858"/>
    </location>
</feature>
<dbReference type="InterPro" id="IPR014266">
    <property type="entry name" value="PEP-CTERM_TPR_PrsT"/>
</dbReference>
<dbReference type="Pfam" id="PF13181">
    <property type="entry name" value="TPR_8"/>
    <property type="match status" value="3"/>
</dbReference>
<keyword evidence="4" id="KW-1185">Reference proteome</keyword>
<reference evidence="4" key="1">
    <citation type="submission" date="2019-06" db="EMBL/GenBank/DDBJ databases">
        <title>The complete genome of Emcibacter congregatus ZYLT.</title>
        <authorList>
            <person name="Zhao Z."/>
        </authorList>
    </citation>
    <scope>NUCLEOTIDE SEQUENCE [LARGE SCALE GENOMIC DNA]</scope>
    <source>
        <strain evidence="4">MCCC 1A06723</strain>
    </source>
</reference>
<dbReference type="SMART" id="SM00028">
    <property type="entry name" value="TPR"/>
    <property type="match status" value="18"/>
</dbReference>
<dbReference type="Gene3D" id="1.25.40.10">
    <property type="entry name" value="Tetratricopeptide repeat domain"/>
    <property type="match status" value="5"/>
</dbReference>
<dbReference type="Proteomes" id="UP000319148">
    <property type="component" value="Unassembled WGS sequence"/>
</dbReference>
<comment type="caution">
    <text evidence="3">The sequence shown here is derived from an EMBL/GenBank/DDBJ whole genome shotgun (WGS) entry which is preliminary data.</text>
</comment>
<feature type="chain" id="PRO_5021216130" evidence="2">
    <location>
        <begin position="28"/>
        <end position="940"/>
    </location>
</feature>
<evidence type="ECO:0000256" key="2">
    <source>
        <dbReference type="SAM" id="SignalP"/>
    </source>
</evidence>
<evidence type="ECO:0000313" key="3">
    <source>
        <dbReference type="EMBL" id="TPD61527.1"/>
    </source>
</evidence>
<dbReference type="InterPro" id="IPR019734">
    <property type="entry name" value="TPR_rpt"/>
</dbReference>
<name>A0A501PN60_9PROT</name>
<dbReference type="EMBL" id="VFIY01000005">
    <property type="protein sequence ID" value="TPD61527.1"/>
    <property type="molecule type" value="Genomic_DNA"/>
</dbReference>
<gene>
    <name evidence="3" type="primary">prsT</name>
    <name evidence="3" type="ORF">FIV46_04780</name>
</gene>
<protein>
    <submittedName>
        <fullName evidence="3">PEP-CTERM system TPR-repeat protein PrsT</fullName>
    </submittedName>
</protein>
<sequence>MALDFMKLRTVTIAAFITMAMTIGAPAVTIAAGSEASSAYEKALTSFHEEKYEETFIHLKNALKADPKHIPSRILLAETLIAAGDGAGAEIELEFAREHGADMDRLSVLFGRAYVLQSKYDRLLETIRNGNRDRRIETEIAFLRGEAYFGQRKLANADRSYAMALEMTPDYHIAKLGRAKVASARKQYGKAMEYIDSALESLTPDPNAWIMKSKIYKIRGYNKEALDAVNEALAIDDSHLAARLTRAALYIDQRQLDQAEEDVDYILDLIPQEPRAKYLKAVIRAARGKEEESRATMSEVINTLRAVPDEVMKANPSYYYLAGLTNFQFGNLDEARQFLQDYLKMERDDVSAMRVLGALELQAEDPTAASIVLTNADRTQPNNPTILTLLGISYLEMGNTTKANRYFEKVVRLMPDSAQSHTNLARGKMAAGSMQEAIQSLIQAEQHNLDSTTVKLLLAQAYQRAGEHEKAIEIVRGLKDKAPDNSFINELYATALGFAGKREEARTYLEKAIELDPNNLNAQIRLARMDVVDGKTDQAIARIKKKMEELPDAYNLMVELGDIYKNTGQNEQALLWYRKAYSMDSNNAITLSKVVGMLEQLGELDEAIKTADEFTNRFPEDKDVYTMIGDLQMKANNPNKAIDAYELAVEYSINRGAALMTLARAELAVRDRQGAETSLKKAIAWDPELKEAYIALVHMAIEDKDRLNGLELLKPLRRLTEGSPAADILEGDLHMAVGDTAAAEKSYNAALKVGDSPLAMLGLFRAYKDSGQLSKGIARLKTWLAKYPEDLVAAMTLGTAYKLNGQPQKALSHYEELLQHYPNMPALLNNAANLHYDQGNTDKALAYAQKALALAPESVNIMDTLAWIETRNGNPEKALPLLRKALVISYSSPETKYHLAVTLDKLGRRSEARKMLAEALQSDQAFDGRDEARKLFDSWK</sequence>
<feature type="signal peptide" evidence="2">
    <location>
        <begin position="1"/>
        <end position="27"/>
    </location>
</feature>
<dbReference type="PANTHER" id="PTHR12558:SF13">
    <property type="entry name" value="CELL DIVISION CYCLE PROTEIN 27 HOMOLOG"/>
    <property type="match status" value="1"/>
</dbReference>
<keyword evidence="2" id="KW-0732">Signal</keyword>
<keyword evidence="1" id="KW-0802">TPR repeat</keyword>
<feature type="repeat" description="TPR" evidence="1">
    <location>
        <begin position="384"/>
        <end position="417"/>
    </location>
</feature>
<proteinExistence type="predicted"/>
<dbReference type="Pfam" id="PF13432">
    <property type="entry name" value="TPR_16"/>
    <property type="match status" value="3"/>
</dbReference>
<dbReference type="Pfam" id="PF14559">
    <property type="entry name" value="TPR_19"/>
    <property type="match status" value="2"/>
</dbReference>
<dbReference type="PANTHER" id="PTHR12558">
    <property type="entry name" value="CELL DIVISION CYCLE 16,23,27"/>
    <property type="match status" value="1"/>
</dbReference>
<dbReference type="AlphaFoldDB" id="A0A501PN60"/>